<accession>A0ABV5UAA7</accession>
<dbReference type="Pfam" id="PF08357">
    <property type="entry name" value="SEFIR"/>
    <property type="match status" value="1"/>
</dbReference>
<keyword evidence="3" id="KW-1185">Reference proteome</keyword>
<dbReference type="Proteomes" id="UP001589535">
    <property type="component" value="Unassembled WGS sequence"/>
</dbReference>
<feature type="domain" description="SEFIR" evidence="1">
    <location>
        <begin position="25"/>
        <end position="147"/>
    </location>
</feature>
<sequence length="421" mass="46228">MAETERPTAFVTWAHRASDWTAEQTEEWLRTVHRFAAALREAGVDADVDLFHQHDDEVDWTRYGTLAIEHADTTIIAISRAWRERWEGSNSPLEGAGAAREADFLHGRFDADQQHFQKTVKLVVLPGADDQDIPADLRRVTRFYITDFTQDGMEDLLRTLYGSPRYLLPPLGPVPDLPPELPTEDRPEDGWHGLPVAIEPIGTRLDRTPDALGGPVLELQLQPHGPVRNLPTARLRDLVGDLESTLKASLPPLSPLGGRSGDDWSIRNWVEAETVSVLADPLIRAAGLGVSPDFLRYLDVYRDRTVVAAMRLRRDSISAKVDDRSLQRITTELITTATGLDVCPDDVVPLLRLGPLHSVSPGDPNTLQGGSSSATLPWAFGGESHATTPGTDSISLGYLRAHVAKVAAELVAQLVAGLPRY</sequence>
<protein>
    <submittedName>
        <fullName evidence="2">SEFIR domain-containing protein</fullName>
    </submittedName>
</protein>
<reference evidence="2 3" key="1">
    <citation type="submission" date="2024-09" db="EMBL/GenBank/DDBJ databases">
        <authorList>
            <person name="Sun Q."/>
            <person name="Mori K."/>
        </authorList>
    </citation>
    <scope>NUCLEOTIDE SEQUENCE [LARGE SCALE GENOMIC DNA]</scope>
    <source>
        <strain evidence="2 3">JCM 13852</strain>
    </source>
</reference>
<dbReference type="RefSeq" id="WP_378200177.1">
    <property type="nucleotide sequence ID" value="NZ_JBHMBK010000025.1"/>
</dbReference>
<organism evidence="2 3">
    <name type="scientific">Amycolatopsis plumensis</name>
    <dbReference type="NCBI Taxonomy" id="236508"/>
    <lineage>
        <taxon>Bacteria</taxon>
        <taxon>Bacillati</taxon>
        <taxon>Actinomycetota</taxon>
        <taxon>Actinomycetes</taxon>
        <taxon>Pseudonocardiales</taxon>
        <taxon>Pseudonocardiaceae</taxon>
        <taxon>Amycolatopsis</taxon>
    </lineage>
</organism>
<dbReference type="EMBL" id="JBHMBK010000025">
    <property type="protein sequence ID" value="MFB9688327.1"/>
    <property type="molecule type" value="Genomic_DNA"/>
</dbReference>
<gene>
    <name evidence="2" type="ORF">ACFFTO_29470</name>
</gene>
<comment type="caution">
    <text evidence="2">The sequence shown here is derived from an EMBL/GenBank/DDBJ whole genome shotgun (WGS) entry which is preliminary data.</text>
</comment>
<evidence type="ECO:0000259" key="1">
    <source>
        <dbReference type="Pfam" id="PF08357"/>
    </source>
</evidence>
<evidence type="ECO:0000313" key="2">
    <source>
        <dbReference type="EMBL" id="MFB9688327.1"/>
    </source>
</evidence>
<dbReference type="InterPro" id="IPR013568">
    <property type="entry name" value="SEFIR_dom"/>
</dbReference>
<evidence type="ECO:0000313" key="3">
    <source>
        <dbReference type="Proteomes" id="UP001589535"/>
    </source>
</evidence>
<proteinExistence type="predicted"/>
<name>A0ABV5UAA7_9PSEU</name>